<comment type="caution">
    <text evidence="2">The sequence shown here is derived from an EMBL/GenBank/DDBJ whole genome shotgun (WGS) entry which is preliminary data.</text>
</comment>
<protein>
    <submittedName>
        <fullName evidence="2">N-acetylmuramidase family protein</fullName>
    </submittedName>
</protein>
<evidence type="ECO:0000313" key="3">
    <source>
        <dbReference type="Proteomes" id="UP000544054"/>
    </source>
</evidence>
<dbReference type="Proteomes" id="UP000544054">
    <property type="component" value="Unassembled WGS sequence"/>
</dbReference>
<feature type="domain" description="N-acetylmuramidase" evidence="1">
    <location>
        <begin position="19"/>
        <end position="183"/>
    </location>
</feature>
<organism evidence="2 3">
    <name type="scientific">Chryseobacterium antibioticum</name>
    <dbReference type="NCBI Taxonomy" id="2728847"/>
    <lineage>
        <taxon>Bacteria</taxon>
        <taxon>Pseudomonadati</taxon>
        <taxon>Bacteroidota</taxon>
        <taxon>Flavobacteriia</taxon>
        <taxon>Flavobacteriales</taxon>
        <taxon>Weeksellaceae</taxon>
        <taxon>Chryseobacterium group</taxon>
        <taxon>Chryseobacterium</taxon>
    </lineage>
</organism>
<dbReference type="EMBL" id="JABBGI010000010">
    <property type="protein sequence ID" value="NML70020.1"/>
    <property type="molecule type" value="Genomic_DNA"/>
</dbReference>
<evidence type="ECO:0000259" key="1">
    <source>
        <dbReference type="Pfam" id="PF11860"/>
    </source>
</evidence>
<accession>A0A7Y0FRS8</accession>
<dbReference type="RefSeq" id="WP_169234559.1">
    <property type="nucleotide sequence ID" value="NZ_JABBGI010000010.1"/>
</dbReference>
<dbReference type="InterPro" id="IPR024408">
    <property type="entry name" value="Muramidase"/>
</dbReference>
<name>A0A7Y0FRS8_9FLAO</name>
<evidence type="ECO:0000313" key="2">
    <source>
        <dbReference type="EMBL" id="NML70020.1"/>
    </source>
</evidence>
<reference evidence="2 3" key="1">
    <citation type="submission" date="2020-04" db="EMBL/GenBank/DDBJ databases">
        <title>Chryseobacterium sp. RP-3-3 sp. nov., isolated from Jeju soil.</title>
        <authorList>
            <person name="Dahal R.H."/>
        </authorList>
    </citation>
    <scope>NUCLEOTIDE SEQUENCE [LARGE SCALE GENOMIC DNA]</scope>
    <source>
        <strain evidence="2 3">RP-3-3</strain>
    </source>
</reference>
<gene>
    <name evidence="2" type="ORF">HHL23_09425</name>
</gene>
<proteinExistence type="predicted"/>
<keyword evidence="3" id="KW-1185">Reference proteome</keyword>
<dbReference type="Pfam" id="PF11860">
    <property type="entry name" value="Muramidase"/>
    <property type="match status" value="1"/>
</dbReference>
<sequence length="186" mass="21182">MKTLTENDYINAAKELGCEVAAIKAVAEVESRGSGFLPSGEPKILFERHRFYKYTNSKYAISHPDICNKAPGGYGKESDQHLKLQRASTLNREAALMSCSWGRFQVMGDNWQKLCYKSLQEFINKMYDSEAGQLDAFVRYIKAFGLQAHLRNKNWTLFAKGYNGPGYKANDYDVKMQAAYNKYSKI</sequence>
<dbReference type="AlphaFoldDB" id="A0A7Y0FRS8"/>